<sequence>MSDKRSTVLYKDSNGEKYGFIEKTDNDRNRYLVVPFGSDSKLWVSKGDTKQLQKDINNDFVKLSLDWAINYLEEVEKNVTTTNVDDSSKSDEEIPQSGSVISDHVEAGISTCSNWLLLVPNWEIDQVCVCRWDYDNEWYFGVIWAIFPENRTVDVCFLYYENSQKFVPIDEIHPVNSTTIDWVKDDYNAAAASQILGVNWPVRQTTEEVIYEGSEPTSMASEEKKEVKPKKTKKRKGNSPLSEGRVNIPEISRIWLSLMEKECGSETSSLRRLILSQYQLGYNAGFKMGLKTRGGAVGEWRQ</sequence>
<dbReference type="InterPro" id="IPR002999">
    <property type="entry name" value="Tudor"/>
</dbReference>
<feature type="domain" description="Tudor" evidence="2">
    <location>
        <begin position="121"/>
        <end position="181"/>
    </location>
</feature>
<dbReference type="WBParaSite" id="HNAJ_0001137901-mRNA-1">
    <property type="protein sequence ID" value="HNAJ_0001137901-mRNA-1"/>
    <property type="gene ID" value="HNAJ_0001137901"/>
</dbReference>
<accession>A0A0R3TUF0</accession>
<dbReference type="SUPFAM" id="SSF63748">
    <property type="entry name" value="Tudor/PWWP/MBT"/>
    <property type="match status" value="1"/>
</dbReference>
<evidence type="ECO:0000259" key="2">
    <source>
        <dbReference type="PROSITE" id="PS50304"/>
    </source>
</evidence>
<protein>
    <submittedName>
        <fullName evidence="3">Tudor domain-containing protein</fullName>
    </submittedName>
</protein>
<reference evidence="3" key="1">
    <citation type="submission" date="2017-02" db="UniProtKB">
        <authorList>
            <consortium name="WormBaseParasite"/>
        </authorList>
    </citation>
    <scope>IDENTIFICATION</scope>
</reference>
<dbReference type="PROSITE" id="PS50304">
    <property type="entry name" value="TUDOR"/>
    <property type="match status" value="1"/>
</dbReference>
<feature type="compositionally biased region" description="Basic residues" evidence="1">
    <location>
        <begin position="227"/>
        <end position="237"/>
    </location>
</feature>
<dbReference type="AlphaFoldDB" id="A0A0R3TUF0"/>
<proteinExistence type="predicted"/>
<feature type="region of interest" description="Disordered" evidence="1">
    <location>
        <begin position="213"/>
        <end position="243"/>
    </location>
</feature>
<evidence type="ECO:0000313" key="3">
    <source>
        <dbReference type="WBParaSite" id="HNAJ_0001137901-mRNA-1"/>
    </source>
</evidence>
<name>A0A0R3TUF0_RODNA</name>
<organism evidence="3">
    <name type="scientific">Rodentolepis nana</name>
    <name type="common">Dwarf tapeworm</name>
    <name type="synonym">Hymenolepis nana</name>
    <dbReference type="NCBI Taxonomy" id="102285"/>
    <lineage>
        <taxon>Eukaryota</taxon>
        <taxon>Metazoa</taxon>
        <taxon>Spiralia</taxon>
        <taxon>Lophotrochozoa</taxon>
        <taxon>Platyhelminthes</taxon>
        <taxon>Cestoda</taxon>
        <taxon>Eucestoda</taxon>
        <taxon>Cyclophyllidea</taxon>
        <taxon>Hymenolepididae</taxon>
        <taxon>Rodentolepis</taxon>
    </lineage>
</organism>
<dbReference type="Gene3D" id="2.30.30.140">
    <property type="match status" value="1"/>
</dbReference>
<evidence type="ECO:0000256" key="1">
    <source>
        <dbReference type="SAM" id="MobiDB-lite"/>
    </source>
</evidence>
<dbReference type="STRING" id="102285.A0A0R3TUF0"/>